<dbReference type="Pfam" id="PF03134">
    <property type="entry name" value="TB2_DP1_HVA22"/>
    <property type="match status" value="1"/>
</dbReference>
<dbReference type="OrthoDB" id="434647at2759"/>
<keyword evidence="9" id="KW-1185">Reference proteome</keyword>
<organism evidence="8 9">
    <name type="scientific">Piloderma croceum (strain F 1598)</name>
    <dbReference type="NCBI Taxonomy" id="765440"/>
    <lineage>
        <taxon>Eukaryota</taxon>
        <taxon>Fungi</taxon>
        <taxon>Dikarya</taxon>
        <taxon>Basidiomycota</taxon>
        <taxon>Agaricomycotina</taxon>
        <taxon>Agaricomycetes</taxon>
        <taxon>Agaricomycetidae</taxon>
        <taxon>Atheliales</taxon>
        <taxon>Atheliaceae</taxon>
        <taxon>Piloderma</taxon>
    </lineage>
</organism>
<evidence type="ECO:0000256" key="2">
    <source>
        <dbReference type="ARBA" id="ARBA00008573"/>
    </source>
</evidence>
<feature type="compositionally biased region" description="Low complexity" evidence="7">
    <location>
        <begin position="254"/>
        <end position="277"/>
    </location>
</feature>
<reference evidence="9" key="2">
    <citation type="submission" date="2015-01" db="EMBL/GenBank/DDBJ databases">
        <title>Evolutionary Origins and Diversification of the Mycorrhizal Mutualists.</title>
        <authorList>
            <consortium name="DOE Joint Genome Institute"/>
            <consortium name="Mycorrhizal Genomics Consortium"/>
            <person name="Kohler A."/>
            <person name="Kuo A."/>
            <person name="Nagy L.G."/>
            <person name="Floudas D."/>
            <person name="Copeland A."/>
            <person name="Barry K.W."/>
            <person name="Cichocki N."/>
            <person name="Veneault-Fourrey C."/>
            <person name="LaButti K."/>
            <person name="Lindquist E.A."/>
            <person name="Lipzen A."/>
            <person name="Lundell T."/>
            <person name="Morin E."/>
            <person name="Murat C."/>
            <person name="Riley R."/>
            <person name="Ohm R."/>
            <person name="Sun H."/>
            <person name="Tunlid A."/>
            <person name="Henrissat B."/>
            <person name="Grigoriev I.V."/>
            <person name="Hibbett D.S."/>
            <person name="Martin F."/>
        </authorList>
    </citation>
    <scope>NUCLEOTIDE SEQUENCE [LARGE SCALE GENOMIC DNA]</scope>
    <source>
        <strain evidence="9">F 1598</strain>
    </source>
</reference>
<evidence type="ECO:0000256" key="5">
    <source>
        <dbReference type="ARBA" id="ARBA00023136"/>
    </source>
</evidence>
<protein>
    <recommendedName>
        <fullName evidence="6">Protein YOP1</fullName>
    </recommendedName>
</protein>
<comment type="similarity">
    <text evidence="2 6">Belongs to the DP1 family.</text>
</comment>
<evidence type="ECO:0000256" key="1">
    <source>
        <dbReference type="ARBA" id="ARBA00004141"/>
    </source>
</evidence>
<evidence type="ECO:0000313" key="9">
    <source>
        <dbReference type="Proteomes" id="UP000054166"/>
    </source>
</evidence>
<evidence type="ECO:0000313" key="8">
    <source>
        <dbReference type="EMBL" id="KIM73629.1"/>
    </source>
</evidence>
<feature type="region of interest" description="Disordered" evidence="7">
    <location>
        <begin position="212"/>
        <end position="238"/>
    </location>
</feature>
<keyword evidence="4 6" id="KW-1133">Transmembrane helix</keyword>
<gene>
    <name evidence="8" type="ORF">PILCRDRAFT_828929</name>
</gene>
<comment type="subcellular location">
    <subcellularLocation>
        <location evidence="1 6">Membrane</location>
        <topology evidence="1 6">Multi-pass membrane protein</topology>
    </subcellularLocation>
</comment>
<sequence>MLLYFASRLVCSISAFLYPGYASYKTLAQRPASEEDIERWLMYWSVLGCIVAFEYIAEWLISWIPFYFLIKTLFLLYLALPQTRGSSYLYITHLQPFFHSHEAQIDAALASLKARIYSFLQERLRMLWEHVAATVRQQQQQDQRGAQPNFTPVGLGGASNAGAPPTLGNPIAAPATLISSLWQSYGPGIIAGGAALLRQSAASTSGAAAAASTRAFVSPPVTPPAARRQGESSQSLYERRRQLEAELASLPPVELAPLPVPSPGVGSSSCEISSRNSSDADLRGRSASSTGMRFEEIEVPSDVEGYDVGAAGGNGKAGDSSGTADAAKRSSGWFAGWGSPGKEGEKTKSD</sequence>
<dbReference type="HOGENOM" id="CLU_064530_0_0_1"/>
<comment type="caution">
    <text evidence="6">Lacks conserved residue(s) required for the propagation of feature annotation.</text>
</comment>
<feature type="region of interest" description="Disordered" evidence="7">
    <location>
        <begin position="138"/>
        <end position="161"/>
    </location>
</feature>
<dbReference type="FunCoup" id="A0A0C3F0G3">
    <property type="interactions" value="4"/>
</dbReference>
<keyword evidence="3 6" id="KW-0812">Transmembrane</keyword>
<evidence type="ECO:0000256" key="3">
    <source>
        <dbReference type="ARBA" id="ARBA00022692"/>
    </source>
</evidence>
<dbReference type="InterPro" id="IPR004345">
    <property type="entry name" value="TB2_DP1_HVA22"/>
</dbReference>
<feature type="transmembrane region" description="Helical" evidence="6">
    <location>
        <begin position="63"/>
        <end position="80"/>
    </location>
</feature>
<dbReference type="GO" id="GO:0016020">
    <property type="term" value="C:membrane"/>
    <property type="evidence" value="ECO:0007669"/>
    <property type="project" value="UniProtKB-SubCell"/>
</dbReference>
<dbReference type="InParanoid" id="A0A0C3F0G3"/>
<feature type="region of interest" description="Disordered" evidence="7">
    <location>
        <begin position="254"/>
        <end position="350"/>
    </location>
</feature>
<dbReference type="EMBL" id="KN833077">
    <property type="protein sequence ID" value="KIM73629.1"/>
    <property type="molecule type" value="Genomic_DNA"/>
</dbReference>
<feature type="transmembrane region" description="Helical" evidence="6">
    <location>
        <begin position="40"/>
        <end position="57"/>
    </location>
</feature>
<name>A0A0C3F0G3_PILCF</name>
<keyword evidence="5 6" id="KW-0472">Membrane</keyword>
<dbReference type="Proteomes" id="UP000054166">
    <property type="component" value="Unassembled WGS sequence"/>
</dbReference>
<evidence type="ECO:0000256" key="4">
    <source>
        <dbReference type="ARBA" id="ARBA00022989"/>
    </source>
</evidence>
<evidence type="ECO:0000256" key="6">
    <source>
        <dbReference type="RuleBase" id="RU362006"/>
    </source>
</evidence>
<dbReference type="AlphaFoldDB" id="A0A0C3F0G3"/>
<evidence type="ECO:0000256" key="7">
    <source>
        <dbReference type="SAM" id="MobiDB-lite"/>
    </source>
</evidence>
<feature type="transmembrane region" description="Helical" evidence="6">
    <location>
        <begin position="6"/>
        <end position="28"/>
    </location>
</feature>
<reference evidence="8 9" key="1">
    <citation type="submission" date="2014-04" db="EMBL/GenBank/DDBJ databases">
        <authorList>
            <consortium name="DOE Joint Genome Institute"/>
            <person name="Kuo A."/>
            <person name="Tarkka M."/>
            <person name="Buscot F."/>
            <person name="Kohler A."/>
            <person name="Nagy L.G."/>
            <person name="Floudas D."/>
            <person name="Copeland A."/>
            <person name="Barry K.W."/>
            <person name="Cichocki N."/>
            <person name="Veneault-Fourrey C."/>
            <person name="LaButti K."/>
            <person name="Lindquist E.A."/>
            <person name="Lipzen A."/>
            <person name="Lundell T."/>
            <person name="Morin E."/>
            <person name="Murat C."/>
            <person name="Sun H."/>
            <person name="Tunlid A."/>
            <person name="Henrissat B."/>
            <person name="Grigoriev I.V."/>
            <person name="Hibbett D.S."/>
            <person name="Martin F."/>
            <person name="Nordberg H.P."/>
            <person name="Cantor M.N."/>
            <person name="Hua S.X."/>
        </authorList>
    </citation>
    <scope>NUCLEOTIDE SEQUENCE [LARGE SCALE GENOMIC DNA]</scope>
    <source>
        <strain evidence="8 9">F 1598</strain>
    </source>
</reference>
<accession>A0A0C3F0G3</accession>
<proteinExistence type="inferred from homology"/>
<dbReference type="PANTHER" id="PTHR12300">
    <property type="entry name" value="HVA22-LIKE PROTEINS"/>
    <property type="match status" value="1"/>
</dbReference>
<dbReference type="PANTHER" id="PTHR12300:SF161">
    <property type="entry name" value="RECEPTOR EXPRESSION-ENHANCING PROTEIN"/>
    <property type="match status" value="1"/>
</dbReference>